<evidence type="ECO:0000256" key="1">
    <source>
        <dbReference type="SAM" id="MobiDB-lite"/>
    </source>
</evidence>
<name>A0ABD2IRM0_HETSC</name>
<organism evidence="3 4">
    <name type="scientific">Heterodera schachtii</name>
    <name type="common">Sugarbeet cyst nematode worm</name>
    <name type="synonym">Tylenchus schachtii</name>
    <dbReference type="NCBI Taxonomy" id="97005"/>
    <lineage>
        <taxon>Eukaryota</taxon>
        <taxon>Metazoa</taxon>
        <taxon>Ecdysozoa</taxon>
        <taxon>Nematoda</taxon>
        <taxon>Chromadorea</taxon>
        <taxon>Rhabditida</taxon>
        <taxon>Tylenchina</taxon>
        <taxon>Tylenchomorpha</taxon>
        <taxon>Tylenchoidea</taxon>
        <taxon>Heteroderidae</taxon>
        <taxon>Heteroderinae</taxon>
        <taxon>Heterodera</taxon>
    </lineage>
</organism>
<keyword evidence="4" id="KW-1185">Reference proteome</keyword>
<feature type="compositionally biased region" description="Acidic residues" evidence="1">
    <location>
        <begin position="157"/>
        <end position="168"/>
    </location>
</feature>
<feature type="domain" description="Hpc2-related" evidence="2">
    <location>
        <begin position="102"/>
        <end position="147"/>
    </location>
</feature>
<dbReference type="Pfam" id="PF08729">
    <property type="entry name" value="HUN"/>
    <property type="match status" value="1"/>
</dbReference>
<feature type="compositionally biased region" description="Acidic residues" evidence="1">
    <location>
        <begin position="181"/>
        <end position="191"/>
    </location>
</feature>
<dbReference type="PANTHER" id="PTHR21669">
    <property type="entry name" value="CAPZ-INTERACTING PROTEIN AND RELATED PROTEINS"/>
    <property type="match status" value="1"/>
</dbReference>
<dbReference type="InterPro" id="IPR014840">
    <property type="entry name" value="HRD"/>
</dbReference>
<dbReference type="AlphaFoldDB" id="A0ABD2IRM0"/>
<sequence length="191" mass="22180">MSKKQRKPEQNNRQLRIIEVQLFTPTARRYPHFDYEEMCRELGLEISKQKETAESNSFHDQDAEEIVRRLEAKYGTQTVVSLPSTSKKQRKKTKKAIKFAPEDVMDKGLGYDLEDDFIDDEQAYDEWVPTTMDTAKRGHYVNKGPLEFRQIDFDQTTSEEDEEKDGGEESNGTGRETSILEADEEEAMNVE</sequence>
<proteinExistence type="predicted"/>
<dbReference type="EMBL" id="JBICCN010000309">
    <property type="protein sequence ID" value="KAL3078848.1"/>
    <property type="molecule type" value="Genomic_DNA"/>
</dbReference>
<dbReference type="PANTHER" id="PTHR21669:SF28">
    <property type="entry name" value="YEMANUCLEIN"/>
    <property type="match status" value="1"/>
</dbReference>
<evidence type="ECO:0000313" key="3">
    <source>
        <dbReference type="EMBL" id="KAL3078848.1"/>
    </source>
</evidence>
<protein>
    <recommendedName>
        <fullName evidence="2">Hpc2-related domain-containing protein</fullName>
    </recommendedName>
</protein>
<gene>
    <name evidence="3" type="ORF">niasHS_014630</name>
</gene>
<evidence type="ECO:0000259" key="2">
    <source>
        <dbReference type="Pfam" id="PF08729"/>
    </source>
</evidence>
<evidence type="ECO:0000313" key="4">
    <source>
        <dbReference type="Proteomes" id="UP001620645"/>
    </source>
</evidence>
<comment type="caution">
    <text evidence="3">The sequence shown here is derived from an EMBL/GenBank/DDBJ whole genome shotgun (WGS) entry which is preliminary data.</text>
</comment>
<dbReference type="Proteomes" id="UP001620645">
    <property type="component" value="Unassembled WGS sequence"/>
</dbReference>
<accession>A0ABD2IRM0</accession>
<reference evidence="3 4" key="1">
    <citation type="submission" date="2024-10" db="EMBL/GenBank/DDBJ databases">
        <authorList>
            <person name="Kim D."/>
        </authorList>
    </citation>
    <scope>NUCLEOTIDE SEQUENCE [LARGE SCALE GENOMIC DNA]</scope>
    <source>
        <strain evidence="3">Taebaek</strain>
    </source>
</reference>
<feature type="region of interest" description="Disordered" evidence="1">
    <location>
        <begin position="144"/>
        <end position="191"/>
    </location>
</feature>